<dbReference type="PROSITE" id="PS00107">
    <property type="entry name" value="PROTEIN_KINASE_ATP"/>
    <property type="match status" value="1"/>
</dbReference>
<evidence type="ECO:0000256" key="3">
    <source>
        <dbReference type="ARBA" id="ARBA00022679"/>
    </source>
</evidence>
<keyword evidence="1 11" id="KW-0723">Serine/threonine-protein kinase</keyword>
<dbReference type="CDD" id="cd06617">
    <property type="entry name" value="PKc_MKK3_6"/>
    <property type="match status" value="1"/>
</dbReference>
<evidence type="ECO:0000256" key="7">
    <source>
        <dbReference type="ARBA" id="ARBA00023137"/>
    </source>
</evidence>
<dbReference type="GO" id="GO:0005524">
    <property type="term" value="F:ATP binding"/>
    <property type="evidence" value="ECO:0007669"/>
    <property type="project" value="UniProtKB-UniRule"/>
</dbReference>
<dbReference type="EMBL" id="RCHS01002704">
    <property type="protein sequence ID" value="RMX46283.1"/>
    <property type="molecule type" value="Genomic_DNA"/>
</dbReference>
<dbReference type="InterPro" id="IPR011009">
    <property type="entry name" value="Kinase-like_dom_sf"/>
</dbReference>
<dbReference type="PROSITE" id="PS50011">
    <property type="entry name" value="PROTEIN_KINASE_DOM"/>
    <property type="match status" value="1"/>
</dbReference>
<dbReference type="FunFam" id="1.10.510.10:FF:000158">
    <property type="entry name" value="Dual specificity mitogen-activated protein kinase kinase 6"/>
    <property type="match status" value="1"/>
</dbReference>
<dbReference type="Gene3D" id="3.30.200.20">
    <property type="entry name" value="Phosphorylase Kinase, domain 1"/>
    <property type="match status" value="1"/>
</dbReference>
<feature type="region of interest" description="Disordered" evidence="12">
    <location>
        <begin position="16"/>
        <end position="63"/>
    </location>
</feature>
<gene>
    <name evidence="14" type="ORF">pdam_00000598</name>
</gene>
<keyword evidence="15" id="KW-1185">Reference proteome</keyword>
<keyword evidence="2" id="KW-0597">Phosphoprotein</keyword>
<dbReference type="AlphaFoldDB" id="A0A3M6TXX0"/>
<dbReference type="SMART" id="SM00220">
    <property type="entry name" value="S_TKc"/>
    <property type="match status" value="1"/>
</dbReference>
<evidence type="ECO:0000259" key="13">
    <source>
        <dbReference type="PROSITE" id="PS50011"/>
    </source>
</evidence>
<dbReference type="InterPro" id="IPR017441">
    <property type="entry name" value="Protein_kinase_ATP_BS"/>
</dbReference>
<dbReference type="PANTHER" id="PTHR48013:SF11">
    <property type="entry name" value="LICORNE"/>
    <property type="match status" value="1"/>
</dbReference>
<protein>
    <recommendedName>
        <fullName evidence="9">mitogen-activated protein kinase kinase</fullName>
        <ecNumber evidence="9">2.7.12.2</ecNumber>
    </recommendedName>
</protein>
<dbReference type="OrthoDB" id="10252354at2759"/>
<evidence type="ECO:0000313" key="14">
    <source>
        <dbReference type="EMBL" id="RMX46283.1"/>
    </source>
</evidence>
<evidence type="ECO:0000256" key="12">
    <source>
        <dbReference type="SAM" id="MobiDB-lite"/>
    </source>
</evidence>
<evidence type="ECO:0000256" key="9">
    <source>
        <dbReference type="ARBA" id="ARBA00038999"/>
    </source>
</evidence>
<dbReference type="InterPro" id="IPR000719">
    <property type="entry name" value="Prot_kinase_dom"/>
</dbReference>
<evidence type="ECO:0000256" key="11">
    <source>
        <dbReference type="RuleBase" id="RU000304"/>
    </source>
</evidence>
<evidence type="ECO:0000256" key="5">
    <source>
        <dbReference type="ARBA" id="ARBA00022777"/>
    </source>
</evidence>
<evidence type="ECO:0000313" key="15">
    <source>
        <dbReference type="Proteomes" id="UP000275408"/>
    </source>
</evidence>
<dbReference type="FunFam" id="3.30.200.20:FF:000126">
    <property type="entry name" value="Dual specificity mitogen-activated protein kinase kinase 4"/>
    <property type="match status" value="1"/>
</dbReference>
<dbReference type="SUPFAM" id="SSF56112">
    <property type="entry name" value="Protein kinase-like (PK-like)"/>
    <property type="match status" value="1"/>
</dbReference>
<feature type="domain" description="Protein kinase" evidence="13">
    <location>
        <begin position="81"/>
        <end position="344"/>
    </location>
</feature>
<dbReference type="GO" id="GO:0004713">
    <property type="term" value="F:protein tyrosine kinase activity"/>
    <property type="evidence" value="ECO:0007669"/>
    <property type="project" value="UniProtKB-KW"/>
</dbReference>
<feature type="compositionally biased region" description="Basic residues" evidence="12">
    <location>
        <begin position="28"/>
        <end position="37"/>
    </location>
</feature>
<dbReference type="PANTHER" id="PTHR48013">
    <property type="entry name" value="DUAL SPECIFICITY MITOGEN-ACTIVATED PROTEIN KINASE KINASE 5-RELATED"/>
    <property type="match status" value="1"/>
</dbReference>
<keyword evidence="5" id="KW-0418">Kinase</keyword>
<keyword evidence="6 10" id="KW-0067">ATP-binding</keyword>
<dbReference type="GO" id="GO:0004708">
    <property type="term" value="F:MAP kinase kinase activity"/>
    <property type="evidence" value="ECO:0007669"/>
    <property type="project" value="UniProtKB-EC"/>
</dbReference>
<evidence type="ECO:0000256" key="8">
    <source>
        <dbReference type="ARBA" id="ARBA00038035"/>
    </source>
</evidence>
<feature type="compositionally biased region" description="Low complexity" evidence="12">
    <location>
        <begin position="45"/>
        <end position="58"/>
    </location>
</feature>
<name>A0A3M6TXX0_POCDA</name>
<reference evidence="14 15" key="1">
    <citation type="journal article" date="2018" name="Sci. Rep.">
        <title>Comparative analysis of the Pocillopora damicornis genome highlights role of immune system in coral evolution.</title>
        <authorList>
            <person name="Cunning R."/>
            <person name="Bay R.A."/>
            <person name="Gillette P."/>
            <person name="Baker A.C."/>
            <person name="Traylor-Knowles N."/>
        </authorList>
    </citation>
    <scope>NUCLEOTIDE SEQUENCE [LARGE SCALE GENOMIC DNA]</scope>
    <source>
        <strain evidence="14">RSMAS</strain>
        <tissue evidence="14">Whole animal</tissue>
    </source>
</reference>
<evidence type="ECO:0000256" key="6">
    <source>
        <dbReference type="ARBA" id="ARBA00022840"/>
    </source>
</evidence>
<keyword evidence="7" id="KW-0829">Tyrosine-protein kinase</keyword>
<dbReference type="Pfam" id="PF00069">
    <property type="entry name" value="Pkinase"/>
    <property type="match status" value="1"/>
</dbReference>
<dbReference type="Gene3D" id="1.10.510.10">
    <property type="entry name" value="Transferase(Phosphotransferase) domain 1"/>
    <property type="match status" value="1"/>
</dbReference>
<comment type="caution">
    <text evidence="14">The sequence shown here is derived from an EMBL/GenBank/DDBJ whole genome shotgun (WGS) entry which is preliminary data.</text>
</comment>
<accession>A0A3M6TXX0</accession>
<dbReference type="EC" id="2.7.12.2" evidence="9"/>
<dbReference type="InterPro" id="IPR008271">
    <property type="entry name" value="Ser/Thr_kinase_AS"/>
</dbReference>
<evidence type="ECO:0000256" key="2">
    <source>
        <dbReference type="ARBA" id="ARBA00022553"/>
    </source>
</evidence>
<evidence type="ECO:0000256" key="1">
    <source>
        <dbReference type="ARBA" id="ARBA00022527"/>
    </source>
</evidence>
<dbReference type="STRING" id="46731.A0A3M6TXX0"/>
<dbReference type="GO" id="GO:0004674">
    <property type="term" value="F:protein serine/threonine kinase activity"/>
    <property type="evidence" value="ECO:0007669"/>
    <property type="project" value="UniProtKB-KW"/>
</dbReference>
<comment type="similarity">
    <text evidence="8">Belongs to the protein kinase superfamily. STE Ser/Thr protein kinase family. MAP kinase kinase subfamily.</text>
</comment>
<dbReference type="Proteomes" id="UP000275408">
    <property type="component" value="Unassembled WGS sequence"/>
</dbReference>
<dbReference type="PROSITE" id="PS00108">
    <property type="entry name" value="PROTEIN_KINASE_ST"/>
    <property type="match status" value="1"/>
</dbReference>
<evidence type="ECO:0000256" key="10">
    <source>
        <dbReference type="PROSITE-ProRule" id="PRU10141"/>
    </source>
</evidence>
<evidence type="ECO:0000256" key="4">
    <source>
        <dbReference type="ARBA" id="ARBA00022741"/>
    </source>
</evidence>
<keyword evidence="3" id="KW-0808">Transferase</keyword>
<keyword evidence="4 10" id="KW-0547">Nucleotide-binding</keyword>
<feature type="binding site" evidence="10">
    <location>
        <position position="110"/>
    </location>
    <ligand>
        <name>ATP</name>
        <dbReference type="ChEBI" id="CHEBI:30616"/>
    </ligand>
</feature>
<sequence length="371" mass="41976">SELNFSHGMFYITSSKDPTRVMSSSPKGGKKGKKQKPSKFDFTKSHPSPTTSPSTTPPRNLSDKATLTVNGKDFECNADDLKEIKELGHGAYGFVYKMQHQPTGFIMAVKRIRANVNSTEQKRLLMDLDVSMRVTDCPYTVHFYGALFREGDVWICMELMKASLDKLYKKVYATPGRRVLEEVLREIAIAMVHALNYLHSKLHVIHRDVKPSNILVDEKGNFKLCDFGISGQLVDSLAKTVDAGCKPYMAPERINPAKNMEGYDIRSDIWSLGITMIELATGKFPYTQWKTPFEQLKQVVHEPSPTLPDGEPYSDELRDFVVQCLQKDYSKRPNYVSLMEHNFVKGNGTDGSFDTQSWITPILQELEQSSL</sequence>
<feature type="non-terminal residue" evidence="14">
    <location>
        <position position="1"/>
    </location>
</feature>
<organism evidence="14 15">
    <name type="scientific">Pocillopora damicornis</name>
    <name type="common">Cauliflower coral</name>
    <name type="synonym">Millepora damicornis</name>
    <dbReference type="NCBI Taxonomy" id="46731"/>
    <lineage>
        <taxon>Eukaryota</taxon>
        <taxon>Metazoa</taxon>
        <taxon>Cnidaria</taxon>
        <taxon>Anthozoa</taxon>
        <taxon>Hexacorallia</taxon>
        <taxon>Scleractinia</taxon>
        <taxon>Astrocoeniina</taxon>
        <taxon>Pocilloporidae</taxon>
        <taxon>Pocillopora</taxon>
    </lineage>
</organism>
<proteinExistence type="inferred from homology"/>